<dbReference type="EMBL" id="JAQJAN010000001">
    <property type="protein sequence ID" value="KAJ5741117.1"/>
    <property type="molecule type" value="Genomic_DNA"/>
</dbReference>
<feature type="region of interest" description="Disordered" evidence="1">
    <location>
        <begin position="33"/>
        <end position="52"/>
    </location>
</feature>
<protein>
    <submittedName>
        <fullName evidence="2">Uncharacterized protein</fullName>
    </submittedName>
</protein>
<feature type="compositionally biased region" description="Polar residues" evidence="1">
    <location>
        <begin position="125"/>
        <end position="134"/>
    </location>
</feature>
<proteinExistence type="predicted"/>
<evidence type="ECO:0000256" key="1">
    <source>
        <dbReference type="SAM" id="MobiDB-lite"/>
    </source>
</evidence>
<reference evidence="2" key="2">
    <citation type="submission" date="2023-01" db="EMBL/GenBank/DDBJ databases">
        <authorList>
            <person name="Petersen C."/>
        </authorList>
    </citation>
    <scope>NUCLEOTIDE SEQUENCE</scope>
    <source>
        <strain evidence="2">IBT 17514</strain>
    </source>
</reference>
<feature type="region of interest" description="Disordered" evidence="1">
    <location>
        <begin position="86"/>
        <end position="134"/>
    </location>
</feature>
<gene>
    <name evidence="2" type="ORF">N7493_000989</name>
</gene>
<accession>A0AAD6N1I3</accession>
<evidence type="ECO:0000313" key="2">
    <source>
        <dbReference type="EMBL" id="KAJ5741117.1"/>
    </source>
</evidence>
<dbReference type="AlphaFoldDB" id="A0AAD6N1I3"/>
<keyword evidence="3" id="KW-1185">Reference proteome</keyword>
<comment type="caution">
    <text evidence="2">The sequence shown here is derived from an EMBL/GenBank/DDBJ whole genome shotgun (WGS) entry which is preliminary data.</text>
</comment>
<reference evidence="2" key="1">
    <citation type="journal article" date="2023" name="IMA Fungus">
        <title>Comparative genomic study of the Penicillium genus elucidates a diverse pangenome and 15 lateral gene transfer events.</title>
        <authorList>
            <person name="Petersen C."/>
            <person name="Sorensen T."/>
            <person name="Nielsen M.R."/>
            <person name="Sondergaard T.E."/>
            <person name="Sorensen J.L."/>
            <person name="Fitzpatrick D.A."/>
            <person name="Frisvad J.C."/>
            <person name="Nielsen K.L."/>
        </authorList>
    </citation>
    <scope>NUCLEOTIDE SEQUENCE</scope>
    <source>
        <strain evidence="2">IBT 17514</strain>
    </source>
</reference>
<evidence type="ECO:0000313" key="3">
    <source>
        <dbReference type="Proteomes" id="UP001215712"/>
    </source>
</evidence>
<dbReference type="Proteomes" id="UP001215712">
    <property type="component" value="Unassembled WGS sequence"/>
</dbReference>
<organism evidence="2 3">
    <name type="scientific">Penicillium malachiteum</name>
    <dbReference type="NCBI Taxonomy" id="1324776"/>
    <lineage>
        <taxon>Eukaryota</taxon>
        <taxon>Fungi</taxon>
        <taxon>Dikarya</taxon>
        <taxon>Ascomycota</taxon>
        <taxon>Pezizomycotina</taxon>
        <taxon>Eurotiomycetes</taxon>
        <taxon>Eurotiomycetidae</taxon>
        <taxon>Eurotiales</taxon>
        <taxon>Aspergillaceae</taxon>
        <taxon>Penicillium</taxon>
    </lineage>
</organism>
<feature type="compositionally biased region" description="Polar residues" evidence="1">
    <location>
        <begin position="102"/>
        <end position="116"/>
    </location>
</feature>
<sequence>MSRPLVTHPNWEEKQMVHYGYEYDSPAAEFQPLSHVLPTGSGDGEDTRVESRPMESALGLIPRDLIASTIGDNTWGMPPMVYGSSRATSAGAPNQHIIPNPHYTSSGHAAQSSSWENMKRVPGVATQSVKRVDL</sequence>
<name>A0AAD6N1I3_9EURO</name>